<dbReference type="KEGG" id="abas:ACPOL_1157"/>
<dbReference type="AlphaFoldDB" id="A0A2Z5FVV3"/>
<reference evidence="1 2" key="1">
    <citation type="journal article" date="2018" name="Front. Microbiol.">
        <title>Hydrolytic Capabilities as a Key to Environmental Success: Chitinolytic and Cellulolytic Acidobacteria From Acidic Sub-arctic Soils and Boreal Peatlands.</title>
        <authorList>
            <person name="Belova S.E."/>
            <person name="Ravin N.V."/>
            <person name="Pankratov T.A."/>
            <person name="Rakitin A.L."/>
            <person name="Ivanova A.A."/>
            <person name="Beletsky A.V."/>
            <person name="Mardanov A.V."/>
            <person name="Sinninghe Damste J.S."/>
            <person name="Dedysh S.N."/>
        </authorList>
    </citation>
    <scope>NUCLEOTIDE SEQUENCE [LARGE SCALE GENOMIC DNA]</scope>
    <source>
        <strain evidence="1 2">SBC82</strain>
    </source>
</reference>
<evidence type="ECO:0000313" key="1">
    <source>
        <dbReference type="EMBL" id="AXC10505.1"/>
    </source>
</evidence>
<dbReference type="InterPro" id="IPR011990">
    <property type="entry name" value="TPR-like_helical_dom_sf"/>
</dbReference>
<sequence length="321" mass="35633">MIAITSPSWSEKKPPPLPAGTLATAIRETLLFVSADSTSEKLATITPGREMVIVERNGQWLRVFANTDVEESHAQDAPVFGAEAAPPPISGWTTSKGVIAADTPNGDAVLFGIAANTEELASEAHAPKRAAQDARLLYRRMAELFPQSKYAAEADWRSADIRWQLEKEDAFSRPSAHEKENYLRQQLDEDEMKKIIKKYPGTKWADFAAYDLIDNKICGDWQGSEKCPEKESELYIKYADDHPESPKAAEALYKAAWRQAAAADMYSADNEDKKADGARVHAKDLAARLQTKYPQTDYVPRAAGLVYKLEQGIPIYGVDRE</sequence>
<proteinExistence type="predicted"/>
<organism evidence="1 2">
    <name type="scientific">Acidisarcina polymorpha</name>
    <dbReference type="NCBI Taxonomy" id="2211140"/>
    <lineage>
        <taxon>Bacteria</taxon>
        <taxon>Pseudomonadati</taxon>
        <taxon>Acidobacteriota</taxon>
        <taxon>Terriglobia</taxon>
        <taxon>Terriglobales</taxon>
        <taxon>Acidobacteriaceae</taxon>
        <taxon>Acidisarcina</taxon>
    </lineage>
</organism>
<protein>
    <submittedName>
        <fullName evidence="1">Uncharacterized protein</fullName>
    </submittedName>
</protein>
<dbReference type="Proteomes" id="UP000253606">
    <property type="component" value="Chromosome"/>
</dbReference>
<keyword evidence="2" id="KW-1185">Reference proteome</keyword>
<accession>A0A2Z5FVV3</accession>
<evidence type="ECO:0000313" key="2">
    <source>
        <dbReference type="Proteomes" id="UP000253606"/>
    </source>
</evidence>
<dbReference type="EMBL" id="CP030840">
    <property type="protein sequence ID" value="AXC10505.1"/>
    <property type="molecule type" value="Genomic_DNA"/>
</dbReference>
<dbReference type="Gene3D" id="1.25.40.10">
    <property type="entry name" value="Tetratricopeptide repeat domain"/>
    <property type="match status" value="1"/>
</dbReference>
<name>A0A2Z5FVV3_9BACT</name>
<gene>
    <name evidence="1" type="ORF">ACPOL_1157</name>
</gene>